<gene>
    <name evidence="10" type="ORF">L490_1423</name>
</gene>
<keyword evidence="5 9" id="KW-1133">Transmembrane helix</keyword>
<dbReference type="SUPFAM" id="SSF160544">
    <property type="entry name" value="EscU C-terminal domain-like"/>
    <property type="match status" value="1"/>
</dbReference>
<dbReference type="EMBL" id="JGWH01000173">
    <property type="protein sequence ID" value="KCV30887.1"/>
    <property type="molecule type" value="Genomic_DNA"/>
</dbReference>
<dbReference type="InterPro" id="IPR006307">
    <property type="entry name" value="BsaZ-like"/>
</dbReference>
<comment type="caution">
    <text evidence="10">The sequence shown here is derived from an EMBL/GenBank/DDBJ whole genome shotgun (WGS) entry which is preliminary data.</text>
</comment>
<feature type="compositionally biased region" description="Basic and acidic residues" evidence="8">
    <location>
        <begin position="17"/>
        <end position="28"/>
    </location>
</feature>
<evidence type="ECO:0000256" key="8">
    <source>
        <dbReference type="SAM" id="MobiDB-lite"/>
    </source>
</evidence>
<keyword evidence="3" id="KW-1003">Cell membrane</keyword>
<dbReference type="Proteomes" id="UP000025756">
    <property type="component" value="Unassembled WGS sequence"/>
</dbReference>
<dbReference type="PANTHER" id="PTHR30531">
    <property type="entry name" value="FLAGELLAR BIOSYNTHETIC PROTEIN FLHB"/>
    <property type="match status" value="1"/>
</dbReference>
<dbReference type="PRINTS" id="PR00950">
    <property type="entry name" value="TYPE3IMSPROT"/>
</dbReference>
<evidence type="ECO:0000256" key="4">
    <source>
        <dbReference type="ARBA" id="ARBA00022692"/>
    </source>
</evidence>
<dbReference type="Gene3D" id="6.10.250.2080">
    <property type="match status" value="1"/>
</dbReference>
<feature type="region of interest" description="Disordered" evidence="8">
    <location>
        <begin position="1"/>
        <end position="28"/>
    </location>
</feature>
<evidence type="ECO:0000256" key="5">
    <source>
        <dbReference type="ARBA" id="ARBA00022989"/>
    </source>
</evidence>
<dbReference type="InterPro" id="IPR006135">
    <property type="entry name" value="T3SS_substrate_exporter"/>
</dbReference>
<comment type="subcellular location">
    <subcellularLocation>
        <location evidence="1">Cell membrane</location>
        <topology evidence="1">Multi-pass membrane protein</topology>
    </subcellularLocation>
</comment>
<sequence length="353" mass="38591">MARLMSGEKTEQPTPKRLRDSREKGEVAHSRDFTQTALICALFGHFLINAPSILASLRALILAPAAFADQAFAVALGPVLTEILDQAVRVLAPLILIVLGVGMFAEFLQVGVVLAFRKLKPSAEKLNPAGNLKNIFSARNLMEFIKSVCKILFLAVLVTLVIRDSLQPLMAVPHSGLDGLRTGVGRILQVMVWNIGLAYGAISLADLAWQRYQYRKGLRMSKDEVKQEYKEMEGDPHIKQQRKHLHQELIMHGAAAQVRRATVLVTNPTHLAVALYYAAGETPLPRVLAMGQGAVAALMVEAARDAGVPVMQNVALARALHDQAEVDQYIPGELVEPVAAVLRAVRQVLKEQT</sequence>
<protein>
    <submittedName>
        <fullName evidence="10">Yop protein translocation protein U</fullName>
    </submittedName>
</protein>
<dbReference type="Pfam" id="PF01312">
    <property type="entry name" value="Bac_export_2"/>
    <property type="match status" value="1"/>
</dbReference>
<evidence type="ECO:0000256" key="1">
    <source>
        <dbReference type="ARBA" id="ARBA00004651"/>
    </source>
</evidence>
<dbReference type="InterPro" id="IPR029025">
    <property type="entry name" value="T3SS_substrate_exporter_C"/>
</dbReference>
<comment type="similarity">
    <text evidence="2">Belongs to the type III secretion exporter family.</text>
</comment>
<evidence type="ECO:0000313" key="11">
    <source>
        <dbReference type="Proteomes" id="UP000025756"/>
    </source>
</evidence>
<dbReference type="PANTHER" id="PTHR30531:SF14">
    <property type="entry name" value="SURFACE PRESENTATION OF ANTIGENS PROTEIN SPAS"/>
    <property type="match status" value="1"/>
</dbReference>
<feature type="transmembrane region" description="Helical" evidence="9">
    <location>
        <begin position="92"/>
        <end position="116"/>
    </location>
</feature>
<evidence type="ECO:0000256" key="7">
    <source>
        <dbReference type="ARBA" id="ARBA00023136"/>
    </source>
</evidence>
<accession>A0ABR4R7F7</accession>
<organism evidence="10 11">
    <name type="scientific">Bordetella bronchiseptica 00-P-2796</name>
    <dbReference type="NCBI Taxonomy" id="1331199"/>
    <lineage>
        <taxon>Bacteria</taxon>
        <taxon>Pseudomonadati</taxon>
        <taxon>Pseudomonadota</taxon>
        <taxon>Betaproteobacteria</taxon>
        <taxon>Burkholderiales</taxon>
        <taxon>Alcaligenaceae</taxon>
        <taxon>Bordetella</taxon>
    </lineage>
</organism>
<dbReference type="Gene3D" id="3.40.1690.10">
    <property type="entry name" value="secretion proteins EscU"/>
    <property type="match status" value="1"/>
</dbReference>
<evidence type="ECO:0000256" key="6">
    <source>
        <dbReference type="ARBA" id="ARBA00023026"/>
    </source>
</evidence>
<dbReference type="NCBIfam" id="TIGR01404">
    <property type="entry name" value="FlhB_rel_III"/>
    <property type="match status" value="1"/>
</dbReference>
<feature type="transmembrane region" description="Helical" evidence="9">
    <location>
        <begin position="186"/>
        <end position="209"/>
    </location>
</feature>
<keyword evidence="4 9" id="KW-0812">Transmembrane</keyword>
<evidence type="ECO:0000256" key="3">
    <source>
        <dbReference type="ARBA" id="ARBA00022475"/>
    </source>
</evidence>
<evidence type="ECO:0000256" key="2">
    <source>
        <dbReference type="ARBA" id="ARBA00010690"/>
    </source>
</evidence>
<feature type="compositionally biased region" description="Basic and acidic residues" evidence="8">
    <location>
        <begin position="1"/>
        <end position="11"/>
    </location>
</feature>
<keyword evidence="7 9" id="KW-0472">Membrane</keyword>
<keyword evidence="11" id="KW-1185">Reference proteome</keyword>
<reference evidence="10 11" key="1">
    <citation type="submission" date="2014-03" db="EMBL/GenBank/DDBJ databases">
        <title>Genome sequence of Bordetella bronchiseptica.</title>
        <authorList>
            <person name="Harvill E."/>
            <person name="Goodfield L.L."/>
            <person name="Ivanov Y.V."/>
            <person name="Meyer J.A."/>
            <person name="Muse S.J."/>
            <person name="Jacobs N."/>
            <person name="Bendor L."/>
            <person name="Smallridge W.E."/>
            <person name="Brinkac L.M."/>
            <person name="Sanka R."/>
            <person name="Kim M."/>
            <person name="Losada L."/>
        </authorList>
    </citation>
    <scope>NUCLEOTIDE SEQUENCE [LARGE SCALE GENOMIC DNA]</scope>
    <source>
        <strain evidence="10 11">00-P-2796</strain>
    </source>
</reference>
<evidence type="ECO:0000256" key="9">
    <source>
        <dbReference type="SAM" id="Phobius"/>
    </source>
</evidence>
<evidence type="ECO:0000313" key="10">
    <source>
        <dbReference type="EMBL" id="KCV30887.1"/>
    </source>
</evidence>
<proteinExistence type="inferred from homology"/>
<keyword evidence="6" id="KW-0843">Virulence</keyword>
<feature type="transmembrane region" description="Helical" evidence="9">
    <location>
        <begin position="148"/>
        <end position="166"/>
    </location>
</feature>
<name>A0ABR4R7F7_BORBO</name>